<name>A0AAW0JS77_QUESU</name>
<dbReference type="Pfam" id="PF07734">
    <property type="entry name" value="FBA_1"/>
    <property type="match status" value="1"/>
</dbReference>
<dbReference type="SMART" id="SM00256">
    <property type="entry name" value="FBOX"/>
    <property type="match status" value="1"/>
</dbReference>
<evidence type="ECO:0000259" key="1">
    <source>
        <dbReference type="SMART" id="SM00256"/>
    </source>
</evidence>
<reference evidence="2 3" key="1">
    <citation type="journal article" date="2018" name="Sci. Data">
        <title>The draft genome sequence of cork oak.</title>
        <authorList>
            <person name="Ramos A.M."/>
            <person name="Usie A."/>
            <person name="Barbosa P."/>
            <person name="Barros P.M."/>
            <person name="Capote T."/>
            <person name="Chaves I."/>
            <person name="Simoes F."/>
            <person name="Abreu I."/>
            <person name="Carrasquinho I."/>
            <person name="Faro C."/>
            <person name="Guimaraes J.B."/>
            <person name="Mendonca D."/>
            <person name="Nobrega F."/>
            <person name="Rodrigues L."/>
            <person name="Saibo N.J.M."/>
            <person name="Varela M.C."/>
            <person name="Egas C."/>
            <person name="Matos J."/>
            <person name="Miguel C.M."/>
            <person name="Oliveira M.M."/>
            <person name="Ricardo C.P."/>
            <person name="Goncalves S."/>
        </authorList>
    </citation>
    <scope>NUCLEOTIDE SEQUENCE [LARGE SCALE GENOMIC DNA]</scope>
    <source>
        <strain evidence="3">cv. HL8</strain>
    </source>
</reference>
<evidence type="ECO:0000313" key="2">
    <source>
        <dbReference type="EMBL" id="KAK7829745.1"/>
    </source>
</evidence>
<dbReference type="EMBL" id="PKMF04000475">
    <property type="protein sequence ID" value="KAK7829745.1"/>
    <property type="molecule type" value="Genomic_DNA"/>
</dbReference>
<dbReference type="InterPro" id="IPR017451">
    <property type="entry name" value="F-box-assoc_interact_dom"/>
</dbReference>
<evidence type="ECO:0000313" key="3">
    <source>
        <dbReference type="Proteomes" id="UP000237347"/>
    </source>
</evidence>
<dbReference type="PANTHER" id="PTHR31672">
    <property type="entry name" value="BNACNNG10540D PROTEIN"/>
    <property type="match status" value="1"/>
</dbReference>
<dbReference type="Proteomes" id="UP000237347">
    <property type="component" value="Unassembled WGS sequence"/>
</dbReference>
<dbReference type="InterPro" id="IPR011043">
    <property type="entry name" value="Gal_Oxase/kelch_b-propeller"/>
</dbReference>
<dbReference type="InterPro" id="IPR006527">
    <property type="entry name" value="F-box-assoc_dom_typ1"/>
</dbReference>
<organism evidence="2 3">
    <name type="scientific">Quercus suber</name>
    <name type="common">Cork oak</name>
    <dbReference type="NCBI Taxonomy" id="58331"/>
    <lineage>
        <taxon>Eukaryota</taxon>
        <taxon>Viridiplantae</taxon>
        <taxon>Streptophyta</taxon>
        <taxon>Embryophyta</taxon>
        <taxon>Tracheophyta</taxon>
        <taxon>Spermatophyta</taxon>
        <taxon>Magnoliopsida</taxon>
        <taxon>eudicotyledons</taxon>
        <taxon>Gunneridae</taxon>
        <taxon>Pentapetalae</taxon>
        <taxon>rosids</taxon>
        <taxon>fabids</taxon>
        <taxon>Fagales</taxon>
        <taxon>Fagaceae</taxon>
        <taxon>Quercus</taxon>
    </lineage>
</organism>
<dbReference type="InterPro" id="IPR036047">
    <property type="entry name" value="F-box-like_dom_sf"/>
</dbReference>
<accession>A0AAW0JS77</accession>
<dbReference type="PANTHER" id="PTHR31672:SF13">
    <property type="entry name" value="F-BOX PROTEIN CPR30-LIKE"/>
    <property type="match status" value="1"/>
</dbReference>
<comment type="caution">
    <text evidence="2">The sequence shown here is derived from an EMBL/GenBank/DDBJ whole genome shotgun (WGS) entry which is preliminary data.</text>
</comment>
<dbReference type="SUPFAM" id="SSF81383">
    <property type="entry name" value="F-box domain"/>
    <property type="match status" value="1"/>
</dbReference>
<dbReference type="InterPro" id="IPR050796">
    <property type="entry name" value="SCF_F-box_component"/>
</dbReference>
<dbReference type="AlphaFoldDB" id="A0AAW0JS77"/>
<gene>
    <name evidence="2" type="primary">CPR1_21</name>
    <name evidence="2" type="ORF">CFP56_028900</name>
</gene>
<protein>
    <submittedName>
        <fullName evidence="2">F-box protein cpr1</fullName>
    </submittedName>
</protein>
<dbReference type="CDD" id="cd22157">
    <property type="entry name" value="F-box_AtFBW1-like"/>
    <property type="match status" value="1"/>
</dbReference>
<sequence>MFQPKRKQYLSSEEHIPCDVVFDILTGLPVKSLIRFRCVSNSWYSTITSRMFFTTHLNAVLLSNNNNSPNGFLLHMTEKELCTFVYNSDRTLTEVSRFRNPFYDHDLFDYCNGVFLFYNCYCRTICLWNPSIQKFRMIAASANHFPNCYITLGLAYHSANNDFKILLIAVAYGGIDGEQAPPTEAEIYTLSTDSWRRAVISVGSEPNIGSHIRLERTYLFFNGALHSLASTQGHNFILSFDVNEETFRKIMLPQDYINNGLLPILDLSADIDQQQQLAVFKGSLALIDFPVDRDIGDEIWHIWVMREYGVFDSWTKLTTVALSSVERFFGCTDSGELLVKKLF</sequence>
<dbReference type="SUPFAM" id="SSF50965">
    <property type="entry name" value="Galactose oxidase, central domain"/>
    <property type="match status" value="1"/>
</dbReference>
<dbReference type="NCBIfam" id="TIGR01640">
    <property type="entry name" value="F_box_assoc_1"/>
    <property type="match status" value="1"/>
</dbReference>
<proteinExistence type="predicted"/>
<feature type="domain" description="F-box" evidence="1">
    <location>
        <begin position="16"/>
        <end position="56"/>
    </location>
</feature>
<dbReference type="InterPro" id="IPR001810">
    <property type="entry name" value="F-box_dom"/>
</dbReference>
<dbReference type="Pfam" id="PF00646">
    <property type="entry name" value="F-box"/>
    <property type="match status" value="1"/>
</dbReference>
<keyword evidence="3" id="KW-1185">Reference proteome</keyword>